<dbReference type="AlphaFoldDB" id="A0A1Q6B9Z9"/>
<evidence type="ECO:0000313" key="1">
    <source>
        <dbReference type="EMBL" id="OKV06630.1"/>
    </source>
</evidence>
<dbReference type="EMBL" id="LRKC01000159">
    <property type="protein sequence ID" value="OKV06630.1"/>
    <property type="molecule type" value="Genomic_DNA"/>
</dbReference>
<dbReference type="EMBL" id="RRGJ01000014">
    <property type="protein sequence ID" value="TJQ14860.1"/>
    <property type="molecule type" value="Genomic_DNA"/>
</dbReference>
<accession>A0A1Q6B9Z9</accession>
<reference evidence="1 3" key="1">
    <citation type="journal article" date="2017" name="Front. Cell. Infect. Microbiol.">
        <title>Chaperone-usher pili loci of human colonization factor-negative enterotoxigenic Escherichia coli.</title>
        <authorList>
            <person name="Del Canto F."/>
            <person name="Vidal R."/>
            <person name="Stine O.C."/>
            <person name="Pop M."/>
        </authorList>
    </citation>
    <scope>NUCLEOTIDE SEQUENCE [LARGE SCALE GENOMIC DNA]</scope>
    <source>
        <strain evidence="1 3">700324</strain>
    </source>
</reference>
<comment type="caution">
    <text evidence="1">The sequence shown here is derived from an EMBL/GenBank/DDBJ whole genome shotgun (WGS) entry which is preliminary data.</text>
</comment>
<reference evidence="2 4" key="2">
    <citation type="submission" date="2018-12" db="EMBL/GenBank/DDBJ databases">
        <title>Food and Water Safety Consortium.</title>
        <authorList>
            <person name="Tyson S."/>
            <person name="Peterson C.-L."/>
            <person name="Olson A."/>
            <person name="Tyler S."/>
            <person name="Cabral J."/>
            <person name="Lynch T."/>
            <person name="Knox N."/>
            <person name="Van Domselaar G."/>
            <person name="Graham M."/>
        </authorList>
    </citation>
    <scope>NUCLEOTIDE SEQUENCE [LARGE SCALE GENOMIC DNA]</scope>
    <source>
        <strain evidence="2 4">FWSEC0118</strain>
    </source>
</reference>
<sequence>MILLPFLTKAVDNPFIPWQLALWSDGFCNKSHNKTFQ</sequence>
<protein>
    <submittedName>
        <fullName evidence="1">Acid phosphatase</fullName>
    </submittedName>
</protein>
<proteinExistence type="predicted"/>
<evidence type="ECO:0000313" key="2">
    <source>
        <dbReference type="EMBL" id="TJQ14860.1"/>
    </source>
</evidence>
<evidence type="ECO:0000313" key="4">
    <source>
        <dbReference type="Proteomes" id="UP000309937"/>
    </source>
</evidence>
<evidence type="ECO:0000313" key="3">
    <source>
        <dbReference type="Proteomes" id="UP000185794"/>
    </source>
</evidence>
<organism evidence="1 3">
    <name type="scientific">Escherichia coli</name>
    <dbReference type="NCBI Taxonomy" id="562"/>
    <lineage>
        <taxon>Bacteria</taxon>
        <taxon>Pseudomonadati</taxon>
        <taxon>Pseudomonadota</taxon>
        <taxon>Gammaproteobacteria</taxon>
        <taxon>Enterobacterales</taxon>
        <taxon>Enterobacteriaceae</taxon>
        <taxon>Escherichia</taxon>
    </lineage>
</organism>
<gene>
    <name evidence="1" type="ORF">AWP47_22030</name>
    <name evidence="2" type="ORF">C9Z68_12175</name>
</gene>
<name>A0A1Q6B9Z9_ECOLX</name>
<dbReference type="Proteomes" id="UP000185794">
    <property type="component" value="Unassembled WGS sequence"/>
</dbReference>
<dbReference type="Proteomes" id="UP000309937">
    <property type="component" value="Unassembled WGS sequence"/>
</dbReference>